<dbReference type="AlphaFoldDB" id="A0A061QVA1"/>
<protein>
    <submittedName>
        <fullName evidence="1">Uncharacterized protein</fullName>
    </submittedName>
</protein>
<feature type="non-terminal residue" evidence="1">
    <location>
        <position position="76"/>
    </location>
</feature>
<feature type="non-terminal residue" evidence="1">
    <location>
        <position position="1"/>
    </location>
</feature>
<sequence length="76" mass="8055">PRRLLRALSASAPPFPMPSSPAAPKPFSSAPYIANAPSAVESMRGREGRGERSCAVVVPGVRVKGRAHLLLHDLLE</sequence>
<organism evidence="1">
    <name type="scientific">Tetraselmis sp. GSL018</name>
    <dbReference type="NCBI Taxonomy" id="582737"/>
    <lineage>
        <taxon>Eukaryota</taxon>
        <taxon>Viridiplantae</taxon>
        <taxon>Chlorophyta</taxon>
        <taxon>core chlorophytes</taxon>
        <taxon>Chlorodendrophyceae</taxon>
        <taxon>Chlorodendrales</taxon>
        <taxon>Chlorodendraceae</taxon>
        <taxon>Tetraselmis</taxon>
    </lineage>
</organism>
<proteinExistence type="predicted"/>
<gene>
    <name evidence="1" type="ORF">TSPGSL018_23879</name>
</gene>
<name>A0A061QVA1_9CHLO</name>
<accession>A0A061QVA1</accession>
<reference evidence="1" key="1">
    <citation type="submission" date="2014-05" db="EMBL/GenBank/DDBJ databases">
        <title>The transcriptome of the halophilic microalga Tetraselmis sp. GSL018 isolated from the Great Salt Lake, Utah.</title>
        <authorList>
            <person name="Jinkerson R.E."/>
            <person name="D'Adamo S."/>
            <person name="Posewitz M.C."/>
        </authorList>
    </citation>
    <scope>NUCLEOTIDE SEQUENCE</scope>
    <source>
        <strain evidence="1">GSL018</strain>
    </source>
</reference>
<dbReference type="EMBL" id="GBEZ01024776">
    <property type="protein sequence ID" value="JAC62246.1"/>
    <property type="molecule type" value="Transcribed_RNA"/>
</dbReference>
<evidence type="ECO:0000313" key="1">
    <source>
        <dbReference type="EMBL" id="JAC62246.1"/>
    </source>
</evidence>